<evidence type="ECO:0000256" key="5">
    <source>
        <dbReference type="ARBA" id="ARBA00022989"/>
    </source>
</evidence>
<dbReference type="GO" id="GO:0005886">
    <property type="term" value="C:plasma membrane"/>
    <property type="evidence" value="ECO:0007669"/>
    <property type="project" value="UniProtKB-SubCell"/>
</dbReference>
<feature type="transmembrane region" description="Helical" evidence="7">
    <location>
        <begin position="358"/>
        <end position="380"/>
    </location>
</feature>
<keyword evidence="10" id="KW-1185">Reference proteome</keyword>
<feature type="transmembrane region" description="Helical" evidence="7">
    <location>
        <begin position="167"/>
        <end position="190"/>
    </location>
</feature>
<keyword evidence="5 7" id="KW-1133">Transmembrane helix</keyword>
<name>A0A0R2A2Y6_9LACO</name>
<evidence type="ECO:0000259" key="8">
    <source>
        <dbReference type="Pfam" id="PF00884"/>
    </source>
</evidence>
<feature type="transmembrane region" description="Helical" evidence="7">
    <location>
        <begin position="503"/>
        <end position="522"/>
    </location>
</feature>
<reference evidence="9 10" key="1">
    <citation type="journal article" date="2015" name="Genome Announc.">
        <title>Expanding the biotechnology potential of lactobacilli through comparative genomics of 213 strains and associated genera.</title>
        <authorList>
            <person name="Sun Z."/>
            <person name="Harris H.M."/>
            <person name="McCann A."/>
            <person name="Guo C."/>
            <person name="Argimon S."/>
            <person name="Zhang W."/>
            <person name="Yang X."/>
            <person name="Jeffery I.B."/>
            <person name="Cooney J.C."/>
            <person name="Kagawa T.F."/>
            <person name="Liu W."/>
            <person name="Song Y."/>
            <person name="Salvetti E."/>
            <person name="Wrobel A."/>
            <person name="Rasinkangas P."/>
            <person name="Parkhill J."/>
            <person name="Rea M.C."/>
            <person name="O'Sullivan O."/>
            <person name="Ritari J."/>
            <person name="Douillard F.P."/>
            <person name="Paul Ross R."/>
            <person name="Yang R."/>
            <person name="Briner A.E."/>
            <person name="Felis G.E."/>
            <person name="de Vos W.M."/>
            <person name="Barrangou R."/>
            <person name="Klaenhammer T.R."/>
            <person name="Caufield P.W."/>
            <person name="Cui Y."/>
            <person name="Zhang H."/>
            <person name="O'Toole P.W."/>
        </authorList>
    </citation>
    <scope>NUCLEOTIDE SEQUENCE [LARGE SCALE GENOMIC DNA]</scope>
    <source>
        <strain evidence="9 10">DSM 20634</strain>
    </source>
</reference>
<protein>
    <submittedName>
        <fullName evidence="9">Phosphatidylglycerol--membrane-oligosaccharide glycerophosphotransferase</fullName>
    </submittedName>
</protein>
<evidence type="ECO:0000313" key="10">
    <source>
        <dbReference type="Proteomes" id="UP000051733"/>
    </source>
</evidence>
<feature type="transmembrane region" description="Helical" evidence="7">
    <location>
        <begin position="82"/>
        <end position="100"/>
    </location>
</feature>
<dbReference type="InterPro" id="IPR050448">
    <property type="entry name" value="OpgB/LTA_synthase_biosynth"/>
</dbReference>
<dbReference type="PANTHER" id="PTHR47371:SF3">
    <property type="entry name" value="PHOSPHOGLYCEROL TRANSFERASE I"/>
    <property type="match status" value="1"/>
</dbReference>
<dbReference type="Pfam" id="PF00884">
    <property type="entry name" value="Sulfatase"/>
    <property type="match status" value="1"/>
</dbReference>
<keyword evidence="9" id="KW-0808">Transferase</keyword>
<feature type="transmembrane region" description="Helical" evidence="7">
    <location>
        <begin position="273"/>
        <end position="300"/>
    </location>
</feature>
<organism evidence="9 10">
    <name type="scientific">Paucilactobacillus vaccinostercus DSM 20634</name>
    <dbReference type="NCBI Taxonomy" id="1423813"/>
    <lineage>
        <taxon>Bacteria</taxon>
        <taxon>Bacillati</taxon>
        <taxon>Bacillota</taxon>
        <taxon>Bacilli</taxon>
        <taxon>Lactobacillales</taxon>
        <taxon>Lactobacillaceae</taxon>
        <taxon>Paucilactobacillus</taxon>
    </lineage>
</organism>
<keyword evidence="6 7" id="KW-0472">Membrane</keyword>
<dbReference type="Proteomes" id="UP000051733">
    <property type="component" value="Unassembled WGS sequence"/>
</dbReference>
<feature type="transmembrane region" description="Helical" evidence="7">
    <location>
        <begin position="48"/>
        <end position="70"/>
    </location>
</feature>
<dbReference type="InterPro" id="IPR017850">
    <property type="entry name" value="Alkaline_phosphatase_core_sf"/>
</dbReference>
<feature type="transmembrane region" description="Helical" evidence="7">
    <location>
        <begin position="312"/>
        <end position="337"/>
    </location>
</feature>
<evidence type="ECO:0000256" key="2">
    <source>
        <dbReference type="ARBA" id="ARBA00004936"/>
    </source>
</evidence>
<proteinExistence type="predicted"/>
<feature type="transmembrane region" description="Helical" evidence="7">
    <location>
        <begin position="14"/>
        <end position="36"/>
    </location>
</feature>
<keyword evidence="3" id="KW-1003">Cell membrane</keyword>
<dbReference type="Gene3D" id="3.40.720.10">
    <property type="entry name" value="Alkaline Phosphatase, subunit A"/>
    <property type="match status" value="1"/>
</dbReference>
<dbReference type="AlphaFoldDB" id="A0A0R2A2Y6"/>
<feature type="transmembrane region" description="Helical" evidence="7">
    <location>
        <begin position="468"/>
        <end position="491"/>
    </location>
</feature>
<accession>A0A0R2A2Y6</accession>
<comment type="caution">
    <text evidence="9">The sequence shown here is derived from an EMBL/GenBank/DDBJ whole genome shotgun (WGS) entry which is preliminary data.</text>
</comment>
<comment type="pathway">
    <text evidence="2">Cell wall biogenesis; lipoteichoic acid biosynthesis.</text>
</comment>
<feature type="transmembrane region" description="Helical" evidence="7">
    <location>
        <begin position="386"/>
        <end position="412"/>
    </location>
</feature>
<feature type="domain" description="Sulfatase N-terminal" evidence="8">
    <location>
        <begin position="605"/>
        <end position="896"/>
    </location>
</feature>
<dbReference type="STRING" id="1423813.FC26_GL001603"/>
<dbReference type="PANTHER" id="PTHR47371">
    <property type="entry name" value="LIPOTEICHOIC ACID SYNTHASE"/>
    <property type="match status" value="1"/>
</dbReference>
<feature type="transmembrane region" description="Helical" evidence="7">
    <location>
        <begin position="419"/>
        <end position="439"/>
    </location>
</feature>
<dbReference type="GO" id="GO:0016740">
    <property type="term" value="F:transferase activity"/>
    <property type="evidence" value="ECO:0007669"/>
    <property type="project" value="UniProtKB-KW"/>
</dbReference>
<evidence type="ECO:0000256" key="4">
    <source>
        <dbReference type="ARBA" id="ARBA00022692"/>
    </source>
</evidence>
<evidence type="ECO:0000256" key="6">
    <source>
        <dbReference type="ARBA" id="ARBA00023136"/>
    </source>
</evidence>
<dbReference type="PATRIC" id="fig|1423813.3.peg.1630"/>
<evidence type="ECO:0000256" key="1">
    <source>
        <dbReference type="ARBA" id="ARBA00004651"/>
    </source>
</evidence>
<dbReference type="InterPro" id="IPR000917">
    <property type="entry name" value="Sulfatase_N"/>
</dbReference>
<evidence type="ECO:0000256" key="3">
    <source>
        <dbReference type="ARBA" id="ARBA00022475"/>
    </source>
</evidence>
<comment type="subcellular location">
    <subcellularLocation>
        <location evidence="1">Cell membrane</location>
        <topology evidence="1">Multi-pass membrane protein</topology>
    </subcellularLocation>
</comment>
<gene>
    <name evidence="9" type="ORF">FC26_GL001603</name>
</gene>
<dbReference type="CDD" id="cd16015">
    <property type="entry name" value="LTA_synthase"/>
    <property type="match status" value="1"/>
</dbReference>
<dbReference type="SUPFAM" id="SSF53649">
    <property type="entry name" value="Alkaline phosphatase-like"/>
    <property type="match status" value="1"/>
</dbReference>
<feature type="transmembrane region" description="Helical" evidence="7">
    <location>
        <begin position="202"/>
        <end position="222"/>
    </location>
</feature>
<evidence type="ECO:0000313" key="9">
    <source>
        <dbReference type="EMBL" id="KRM61528.1"/>
    </source>
</evidence>
<keyword evidence="4 7" id="KW-0812">Transmembrane</keyword>
<sequence length="978" mass="110284">MIFLKHLLHPNRGLIWAGTISVLILFGVLIVASGTFSQLPYMTSGAFWGVWILKNMALIASLSIPVVLGMTSPNAQRRPTKAIGILLGFWILVILIKAIMPAVPNGAASSYLIKKCGPMLLCYLGLLFFGPQLSQRLYRLSLSQLRHLTGGFTGIYLLASLTTGTDWLGIGTGQTIVMFGYLFLLGHWLLRDPLLLRLHQLLLVLGTIFSLGIALLISWFMTNRVAYDPHHGLTTSQHYLDAISWNQPVMIMGLVGILIIFRQTHRLPRQLSVIAQSLLGTSILWLITPQLCQAGLTAVFRWSRQLPVLGQLSLLLLIAIFLTGMLAGIIGGILTLIQQSPKTAINWHALLLRLTVHAWRTWLLVGVTWLITVISIWHLWNWRLNMIQWVILHRELIIFINVLMVYALFAILMAIFNRFWWSAIITLTCYTVWLVVNVIKISDRSEPVLPADTSMVTSLSSIQDLLKLVSPAVIAGVLILIIATNLLAWWLQRRDPKIRWRTPQRVIMMLLAVLLLSSFRFANHPDSITAKSLSDAGDRPYFYSQLRAAKLNGTLLQFANNIDVTIMHQPQGYSKITMRRLEKRYQHTAAQVNAHRRYASMAHQSVIFVLSESFADPKDVPNLHVQGDPLPYLHQLEKTTTSGKMISSGYGGGTANMEYQALTGLSLTNFSPTLPTPYSQLVPYQKQTFAISDLFNYRVAIHPFTANLYNRKQVYQKLGFNQFYHLEGGNHLSYTAKIQHSPYISDASAYSQTIKQLKSHAGGQFINLVTMQNHMPFDNYYDHDDYPVSGTAYLDAQHKRNIENYIQGIHYTDTALKQFNHELDQIHKPVTVVWYGDHLPGIYNGDSMQQYGIALHATDYLIYGNRYSPAHHVQLSKHRVVTPNDFAAMLLAQMNVKVSPYYALLTKVYEDLPAMALNSFDGAANNTANGSSEMVDDNGQLVSHLTKHQKQLLHDYRLVQYDLTAGKGYLASHAFMDR</sequence>
<evidence type="ECO:0000256" key="7">
    <source>
        <dbReference type="SAM" id="Phobius"/>
    </source>
</evidence>
<feature type="transmembrane region" description="Helical" evidence="7">
    <location>
        <begin position="242"/>
        <end position="261"/>
    </location>
</feature>
<dbReference type="EMBL" id="AYYY01000025">
    <property type="protein sequence ID" value="KRM61528.1"/>
    <property type="molecule type" value="Genomic_DNA"/>
</dbReference>